<feature type="signal peptide" evidence="2">
    <location>
        <begin position="1"/>
        <end position="19"/>
    </location>
</feature>
<reference evidence="4" key="1">
    <citation type="submission" date="2017-03" db="EMBL/GenBank/DDBJ databases">
        <title>Phytopthora megakarya and P. palmivora, two closely related causual agents of cacao black pod achieved similar genome size and gene model numbers by different mechanisms.</title>
        <authorList>
            <person name="Ali S."/>
            <person name="Shao J."/>
            <person name="Larry D.J."/>
            <person name="Kronmiller B."/>
            <person name="Shen D."/>
            <person name="Strem M.D."/>
            <person name="Melnick R.L."/>
            <person name="Guiltinan M.J."/>
            <person name="Tyler B.M."/>
            <person name="Meinhardt L.W."/>
            <person name="Bailey B.A."/>
        </authorList>
    </citation>
    <scope>NUCLEOTIDE SEQUENCE [LARGE SCALE GENOMIC DNA]</scope>
    <source>
        <strain evidence="4">zdho120</strain>
    </source>
</reference>
<feature type="non-terminal residue" evidence="3">
    <location>
        <position position="218"/>
    </location>
</feature>
<feature type="region of interest" description="Disordered" evidence="1">
    <location>
        <begin position="125"/>
        <end position="174"/>
    </location>
</feature>
<keyword evidence="4" id="KW-1185">Reference proteome</keyword>
<protein>
    <submittedName>
        <fullName evidence="3">Uncharacterized protein</fullName>
    </submittedName>
</protein>
<feature type="chain" id="PRO_5012375343" evidence="2">
    <location>
        <begin position="20"/>
        <end position="218"/>
    </location>
</feature>
<dbReference type="AlphaFoldDB" id="A0A225V4E3"/>
<evidence type="ECO:0000313" key="4">
    <source>
        <dbReference type="Proteomes" id="UP000198211"/>
    </source>
</evidence>
<name>A0A225V4E3_9STRA</name>
<evidence type="ECO:0000256" key="1">
    <source>
        <dbReference type="SAM" id="MobiDB-lite"/>
    </source>
</evidence>
<gene>
    <name evidence="3" type="ORF">PHMEG_00029076</name>
</gene>
<dbReference type="OrthoDB" id="121872at2759"/>
<organism evidence="3 4">
    <name type="scientific">Phytophthora megakarya</name>
    <dbReference type="NCBI Taxonomy" id="4795"/>
    <lineage>
        <taxon>Eukaryota</taxon>
        <taxon>Sar</taxon>
        <taxon>Stramenopiles</taxon>
        <taxon>Oomycota</taxon>
        <taxon>Peronosporomycetes</taxon>
        <taxon>Peronosporales</taxon>
        <taxon>Peronosporaceae</taxon>
        <taxon>Phytophthora</taxon>
    </lineage>
</organism>
<keyword evidence="2" id="KW-0732">Signal</keyword>
<accession>A0A225V4E3</accession>
<dbReference type="EMBL" id="NBNE01008110">
    <property type="protein sequence ID" value="OWY99848.1"/>
    <property type="molecule type" value="Genomic_DNA"/>
</dbReference>
<sequence length="218" mass="24632">MYLRAIMMDLFSIFYAAICTQVSKSSLTTVVIMAADAFHLFKALRTIFHGRKPTTSKSDMATVEQPDKCLDELLRTVESIFKQVNGVSSRSRIATPRVLAPFPLPLSDESKFLLTELMKTDKFTNSVGSNRRRSKKSIKPVGSPSLGSIPNQHQILPENPTTPHSGLKHTTKKRGNEEIVHDALQNFFHSEYMLLSEYIEFMVPLLYAPYLISIFHLP</sequence>
<dbReference type="Proteomes" id="UP000198211">
    <property type="component" value="Unassembled WGS sequence"/>
</dbReference>
<feature type="compositionally biased region" description="Polar residues" evidence="1">
    <location>
        <begin position="145"/>
        <end position="164"/>
    </location>
</feature>
<comment type="caution">
    <text evidence="3">The sequence shown here is derived from an EMBL/GenBank/DDBJ whole genome shotgun (WGS) entry which is preliminary data.</text>
</comment>
<proteinExistence type="predicted"/>
<evidence type="ECO:0000256" key="2">
    <source>
        <dbReference type="SAM" id="SignalP"/>
    </source>
</evidence>
<evidence type="ECO:0000313" key="3">
    <source>
        <dbReference type="EMBL" id="OWY99848.1"/>
    </source>
</evidence>